<keyword evidence="4" id="KW-1185">Reference proteome</keyword>
<evidence type="ECO:0000256" key="2">
    <source>
        <dbReference type="SAM" id="Phobius"/>
    </source>
</evidence>
<proteinExistence type="predicted"/>
<sequence length="411" mass="43210">MLENGGMKDRESFEDGLGAAMKEAGEEFSAAGRPLVDGGVARGRRRSVLRRSAAVTGSVAALAVIGLGGSFVTGGFGSSQDAGEVGAPTAALSQVAGVLAALLPEGQLSEPPVSTAGGTKDKKRPHPAAASVVYDDGHGKAALSVSLSRENPGRLNEDEFSCPDSNVNTFETCSATTLKDGSRLVLFKGWEYPDRREETKWWYADLLTPEGYRIALSEWNAPAEKGAPVSRATPPLSLDRMKALVRAKEWRSIAASLPKPQEQPPAQQTPKGLSGAVILARLTAQLPDGLTVTASGKQEAEYAYVVVDDGRGKSFVQINVQPDMSGVEGDLFGAGTEVLPDGTKVVTHEGPGEKGGAGVKMRLADTMRPDGFRVVISAFNAGNQNEAATRAEPALTLAQLRKIATSKVWRK</sequence>
<dbReference type="RefSeq" id="WP_306070732.1">
    <property type="nucleotide sequence ID" value="NZ_CP120988.1"/>
</dbReference>
<name>A0ABY9IRH9_9ACTN</name>
<reference evidence="3 4" key="1">
    <citation type="submission" date="2023-03" db="EMBL/GenBank/DDBJ databases">
        <title>Isolation and description of six Streptomyces strains from soil environments, able to metabolize different microbial glucans.</title>
        <authorList>
            <person name="Widen T."/>
            <person name="Larsbrink J."/>
        </authorList>
    </citation>
    <scope>NUCLEOTIDE SEQUENCE [LARGE SCALE GENOMIC DNA]</scope>
    <source>
        <strain evidence="3 4">Alt2</strain>
    </source>
</reference>
<evidence type="ECO:0000313" key="3">
    <source>
        <dbReference type="EMBL" id="WLQ57917.1"/>
    </source>
</evidence>
<keyword evidence="2" id="KW-0472">Membrane</keyword>
<feature type="region of interest" description="Disordered" evidence="1">
    <location>
        <begin position="108"/>
        <end position="128"/>
    </location>
</feature>
<gene>
    <name evidence="3" type="ORF">P8A19_21875</name>
</gene>
<keyword evidence="2" id="KW-0812">Transmembrane</keyword>
<dbReference type="EMBL" id="CP120988">
    <property type="protein sequence ID" value="WLQ57917.1"/>
    <property type="molecule type" value="Genomic_DNA"/>
</dbReference>
<protein>
    <submittedName>
        <fullName evidence="3">Uncharacterized protein</fullName>
    </submittedName>
</protein>
<evidence type="ECO:0000256" key="1">
    <source>
        <dbReference type="SAM" id="MobiDB-lite"/>
    </source>
</evidence>
<organism evidence="3 4">
    <name type="scientific">Streptomyces poriferorum</name>
    <dbReference type="NCBI Taxonomy" id="2798799"/>
    <lineage>
        <taxon>Bacteria</taxon>
        <taxon>Bacillati</taxon>
        <taxon>Actinomycetota</taxon>
        <taxon>Actinomycetes</taxon>
        <taxon>Kitasatosporales</taxon>
        <taxon>Streptomycetaceae</taxon>
        <taxon>Streptomyces</taxon>
    </lineage>
</organism>
<evidence type="ECO:0000313" key="4">
    <source>
        <dbReference type="Proteomes" id="UP001235744"/>
    </source>
</evidence>
<feature type="transmembrane region" description="Helical" evidence="2">
    <location>
        <begin position="52"/>
        <end position="72"/>
    </location>
</feature>
<accession>A0ABY9IRH9</accession>
<keyword evidence="2" id="KW-1133">Transmembrane helix</keyword>
<dbReference type="Proteomes" id="UP001235744">
    <property type="component" value="Chromosome"/>
</dbReference>